<evidence type="ECO:0000256" key="6">
    <source>
        <dbReference type="ARBA" id="ARBA00022692"/>
    </source>
</evidence>
<comment type="caution">
    <text evidence="14">The sequence shown here is derived from an EMBL/GenBank/DDBJ whole genome shotgun (WGS) entry which is preliminary data.</text>
</comment>
<dbReference type="AlphaFoldDB" id="A0A561CH26"/>
<dbReference type="SMART" id="SM00387">
    <property type="entry name" value="HATPase_c"/>
    <property type="match status" value="1"/>
</dbReference>
<dbReference type="PROSITE" id="PS50885">
    <property type="entry name" value="HAMP"/>
    <property type="match status" value="1"/>
</dbReference>
<keyword evidence="10 11" id="KW-0472">Membrane</keyword>
<dbReference type="PANTHER" id="PTHR45436">
    <property type="entry name" value="SENSOR HISTIDINE KINASE YKOH"/>
    <property type="match status" value="1"/>
</dbReference>
<keyword evidence="8 11" id="KW-1133">Transmembrane helix</keyword>
<dbReference type="CDD" id="cd06225">
    <property type="entry name" value="HAMP"/>
    <property type="match status" value="1"/>
</dbReference>
<reference evidence="14 15" key="1">
    <citation type="submission" date="2019-06" db="EMBL/GenBank/DDBJ databases">
        <title>Sorghum-associated microbial communities from plants grown in Nebraska, USA.</title>
        <authorList>
            <person name="Schachtman D."/>
        </authorList>
    </citation>
    <scope>NUCLEOTIDE SEQUENCE [LARGE SCALE GENOMIC DNA]</scope>
    <source>
        <strain evidence="14 15">T529</strain>
    </source>
</reference>
<dbReference type="Pfam" id="PF00512">
    <property type="entry name" value="HisKA"/>
    <property type="match status" value="1"/>
</dbReference>
<dbReference type="InterPro" id="IPR050428">
    <property type="entry name" value="TCS_sensor_his_kinase"/>
</dbReference>
<evidence type="ECO:0000256" key="1">
    <source>
        <dbReference type="ARBA" id="ARBA00000085"/>
    </source>
</evidence>
<protein>
    <recommendedName>
        <fullName evidence="3">histidine kinase</fullName>
        <ecNumber evidence="3">2.7.13.3</ecNumber>
    </recommendedName>
</protein>
<dbReference type="SMART" id="SM00304">
    <property type="entry name" value="HAMP"/>
    <property type="match status" value="1"/>
</dbReference>
<dbReference type="EC" id="2.7.13.3" evidence="3"/>
<dbReference type="EMBL" id="VIVL01000001">
    <property type="protein sequence ID" value="TWD90531.1"/>
    <property type="molecule type" value="Genomic_DNA"/>
</dbReference>
<dbReference type="Pfam" id="PF00672">
    <property type="entry name" value="HAMP"/>
    <property type="match status" value="1"/>
</dbReference>
<dbReference type="Proteomes" id="UP000319722">
    <property type="component" value="Unassembled WGS sequence"/>
</dbReference>
<feature type="domain" description="Histidine kinase" evidence="12">
    <location>
        <begin position="255"/>
        <end position="464"/>
    </location>
</feature>
<name>A0A561CH26_9BURK</name>
<gene>
    <name evidence="14" type="ORF">FB547_101197</name>
</gene>
<evidence type="ECO:0000256" key="8">
    <source>
        <dbReference type="ARBA" id="ARBA00022989"/>
    </source>
</evidence>
<evidence type="ECO:0000256" key="10">
    <source>
        <dbReference type="ARBA" id="ARBA00023136"/>
    </source>
</evidence>
<keyword evidence="9" id="KW-0902">Two-component regulatory system</keyword>
<dbReference type="InterPro" id="IPR036890">
    <property type="entry name" value="HATPase_C_sf"/>
</dbReference>
<comment type="catalytic activity">
    <reaction evidence="1">
        <text>ATP + protein L-histidine = ADP + protein N-phospho-L-histidine.</text>
        <dbReference type="EC" id="2.7.13.3"/>
    </reaction>
</comment>
<dbReference type="OrthoDB" id="8554694at2"/>
<dbReference type="Pfam" id="PF08521">
    <property type="entry name" value="2CSK_N"/>
    <property type="match status" value="1"/>
</dbReference>
<dbReference type="SMART" id="SM00388">
    <property type="entry name" value="HisKA"/>
    <property type="match status" value="1"/>
</dbReference>
<evidence type="ECO:0000256" key="3">
    <source>
        <dbReference type="ARBA" id="ARBA00012438"/>
    </source>
</evidence>
<dbReference type="RefSeq" id="WP_145738873.1">
    <property type="nucleotide sequence ID" value="NZ_VIVL01000001.1"/>
</dbReference>
<evidence type="ECO:0000256" key="4">
    <source>
        <dbReference type="ARBA" id="ARBA00022553"/>
    </source>
</evidence>
<feature type="transmembrane region" description="Helical" evidence="11">
    <location>
        <begin position="171"/>
        <end position="191"/>
    </location>
</feature>
<evidence type="ECO:0000259" key="13">
    <source>
        <dbReference type="PROSITE" id="PS50885"/>
    </source>
</evidence>
<dbReference type="SUPFAM" id="SSF47384">
    <property type="entry name" value="Homodimeric domain of signal transducing histidine kinase"/>
    <property type="match status" value="1"/>
</dbReference>
<dbReference type="InterPro" id="IPR013727">
    <property type="entry name" value="2CSK_N"/>
</dbReference>
<keyword evidence="6 11" id="KW-0812">Transmembrane</keyword>
<dbReference type="InterPro" id="IPR004358">
    <property type="entry name" value="Sig_transdc_His_kin-like_C"/>
</dbReference>
<dbReference type="PRINTS" id="PR00344">
    <property type="entry name" value="BCTRLSENSOR"/>
</dbReference>
<dbReference type="SUPFAM" id="SSF55874">
    <property type="entry name" value="ATPase domain of HSP90 chaperone/DNA topoisomerase II/histidine kinase"/>
    <property type="match status" value="1"/>
</dbReference>
<evidence type="ECO:0000256" key="2">
    <source>
        <dbReference type="ARBA" id="ARBA00004370"/>
    </source>
</evidence>
<dbReference type="Gene3D" id="1.10.287.130">
    <property type="match status" value="1"/>
</dbReference>
<dbReference type="InterPro" id="IPR005467">
    <property type="entry name" value="His_kinase_dom"/>
</dbReference>
<dbReference type="GO" id="GO:0000155">
    <property type="term" value="F:phosphorelay sensor kinase activity"/>
    <property type="evidence" value="ECO:0007669"/>
    <property type="project" value="InterPro"/>
</dbReference>
<dbReference type="PROSITE" id="PS50109">
    <property type="entry name" value="HIS_KIN"/>
    <property type="match status" value="1"/>
</dbReference>
<dbReference type="Pfam" id="PF02518">
    <property type="entry name" value="HATPase_c"/>
    <property type="match status" value="1"/>
</dbReference>
<dbReference type="InterPro" id="IPR036097">
    <property type="entry name" value="HisK_dim/P_sf"/>
</dbReference>
<feature type="transmembrane region" description="Helical" evidence="11">
    <location>
        <begin position="26"/>
        <end position="48"/>
    </location>
</feature>
<proteinExistence type="predicted"/>
<keyword evidence="7 14" id="KW-0418">Kinase</keyword>
<evidence type="ECO:0000256" key="11">
    <source>
        <dbReference type="SAM" id="Phobius"/>
    </source>
</evidence>
<dbReference type="PANTHER" id="PTHR45436:SF1">
    <property type="entry name" value="SENSOR PROTEIN QSEC"/>
    <property type="match status" value="1"/>
</dbReference>
<dbReference type="InterPro" id="IPR003594">
    <property type="entry name" value="HATPase_dom"/>
</dbReference>
<dbReference type="CDD" id="cd00082">
    <property type="entry name" value="HisKA"/>
    <property type="match status" value="1"/>
</dbReference>
<evidence type="ECO:0000313" key="15">
    <source>
        <dbReference type="Proteomes" id="UP000319722"/>
    </source>
</evidence>
<accession>A0A561CH26</accession>
<evidence type="ECO:0000256" key="5">
    <source>
        <dbReference type="ARBA" id="ARBA00022679"/>
    </source>
</evidence>
<dbReference type="InterPro" id="IPR003661">
    <property type="entry name" value="HisK_dim/P_dom"/>
</dbReference>
<feature type="domain" description="HAMP" evidence="13">
    <location>
        <begin position="195"/>
        <end position="247"/>
    </location>
</feature>
<evidence type="ECO:0000256" key="7">
    <source>
        <dbReference type="ARBA" id="ARBA00022777"/>
    </source>
</evidence>
<evidence type="ECO:0000259" key="12">
    <source>
        <dbReference type="PROSITE" id="PS50109"/>
    </source>
</evidence>
<dbReference type="InterPro" id="IPR003660">
    <property type="entry name" value="HAMP_dom"/>
</dbReference>
<comment type="subcellular location">
    <subcellularLocation>
        <location evidence="2">Membrane</location>
    </subcellularLocation>
</comment>
<organism evidence="14 15">
    <name type="scientific">Variovorax beijingensis</name>
    <dbReference type="NCBI Taxonomy" id="2496117"/>
    <lineage>
        <taxon>Bacteria</taxon>
        <taxon>Pseudomonadati</taxon>
        <taxon>Pseudomonadota</taxon>
        <taxon>Betaproteobacteria</taxon>
        <taxon>Burkholderiales</taxon>
        <taxon>Comamonadaceae</taxon>
        <taxon>Variovorax</taxon>
    </lineage>
</organism>
<dbReference type="CDD" id="cd00075">
    <property type="entry name" value="HATPase"/>
    <property type="match status" value="1"/>
</dbReference>
<sequence>MSRTHPAAPAPSKAAPSLTRRVLRNVLVPLALTWMVGAVIALVIANYFSEQAFDRAMLDDAYALSANVQAGERGIELLLTPREVATVLFDQVDKIYFAVQRLDGTLISGQAGLKAPLPAAGAHYRFSDVNYEGKVLRAVVLEPVTEPDRLMPYRVVIAQTTLSRAALVQRLLGYALAPQVLLLILLAVWLWHGIRSDLRPLGELQQALDRRDVHDLSPVVVVRTSREVQRLGNAVNALFDRLNHSVRAQREFAGNVAHELRTPLAGIRALAEYGLAQHDSTVWREQLARVAERQARASHLIDQLLALALADEARTGLAREPVRLDILAEQTVLRHLARADAHGVDLGARGLDERVAVLANEALVEGILDNLIDNALRYGGRTITVELAGRTLSVIDDGPGIPLEAQRDLMQRWAQGPAGQKLGQGSGLGLSIVARYSELLGADLRLDAAEPTGLRVSITFAELRAGTVADAGGTGAARAA</sequence>
<evidence type="ECO:0000313" key="14">
    <source>
        <dbReference type="EMBL" id="TWD90531.1"/>
    </source>
</evidence>
<dbReference type="GO" id="GO:0005886">
    <property type="term" value="C:plasma membrane"/>
    <property type="evidence" value="ECO:0007669"/>
    <property type="project" value="TreeGrafter"/>
</dbReference>
<evidence type="ECO:0000256" key="9">
    <source>
        <dbReference type="ARBA" id="ARBA00023012"/>
    </source>
</evidence>
<dbReference type="Gene3D" id="3.30.565.10">
    <property type="entry name" value="Histidine kinase-like ATPase, C-terminal domain"/>
    <property type="match status" value="1"/>
</dbReference>
<keyword evidence="5" id="KW-0808">Transferase</keyword>
<keyword evidence="4" id="KW-0597">Phosphoprotein</keyword>